<evidence type="ECO:0000313" key="2">
    <source>
        <dbReference type="EMBL" id="KAK9142290.1"/>
    </source>
</evidence>
<organism evidence="2 3">
    <name type="scientific">Stephania yunnanensis</name>
    <dbReference type="NCBI Taxonomy" id="152371"/>
    <lineage>
        <taxon>Eukaryota</taxon>
        <taxon>Viridiplantae</taxon>
        <taxon>Streptophyta</taxon>
        <taxon>Embryophyta</taxon>
        <taxon>Tracheophyta</taxon>
        <taxon>Spermatophyta</taxon>
        <taxon>Magnoliopsida</taxon>
        <taxon>Ranunculales</taxon>
        <taxon>Menispermaceae</taxon>
        <taxon>Menispermoideae</taxon>
        <taxon>Cissampelideae</taxon>
        <taxon>Stephania</taxon>
    </lineage>
</organism>
<sequence length="176" mass="19044">MAQSMAVVTRMEIGSKLLGGGSGRGGRQPKTASYRNEKQKIETKANAPATSALEVKVKPLSLLRTHLGMKKEKKIMWVVVAMVEATEGHEPHEALEVAEAGKGVEVDVAPPTTNEENKQENPYVPLPNGPIDRSLLLSFKHHIAAAIWDNVIEDASLVNCALSFLLESYCCALSVI</sequence>
<proteinExistence type="predicted"/>
<name>A0AAP0K087_9MAGN</name>
<protein>
    <submittedName>
        <fullName evidence="2">Uncharacterized protein</fullName>
    </submittedName>
</protein>
<gene>
    <name evidence="2" type="ORF">Syun_011690</name>
</gene>
<evidence type="ECO:0000256" key="1">
    <source>
        <dbReference type="SAM" id="MobiDB-lite"/>
    </source>
</evidence>
<evidence type="ECO:0000313" key="3">
    <source>
        <dbReference type="Proteomes" id="UP001420932"/>
    </source>
</evidence>
<dbReference type="EMBL" id="JBBNAF010000005">
    <property type="protein sequence ID" value="KAK9142290.1"/>
    <property type="molecule type" value="Genomic_DNA"/>
</dbReference>
<accession>A0AAP0K087</accession>
<comment type="caution">
    <text evidence="2">The sequence shown here is derived from an EMBL/GenBank/DDBJ whole genome shotgun (WGS) entry which is preliminary data.</text>
</comment>
<keyword evidence="3" id="KW-1185">Reference proteome</keyword>
<feature type="compositionally biased region" description="Gly residues" evidence="1">
    <location>
        <begin position="17"/>
        <end position="26"/>
    </location>
</feature>
<reference evidence="2 3" key="1">
    <citation type="submission" date="2024-01" db="EMBL/GenBank/DDBJ databases">
        <title>Genome assemblies of Stephania.</title>
        <authorList>
            <person name="Yang L."/>
        </authorList>
    </citation>
    <scope>NUCLEOTIDE SEQUENCE [LARGE SCALE GENOMIC DNA]</scope>
    <source>
        <strain evidence="2">YNDBR</strain>
        <tissue evidence="2">Leaf</tissue>
    </source>
</reference>
<dbReference type="AlphaFoldDB" id="A0AAP0K087"/>
<feature type="region of interest" description="Disordered" evidence="1">
    <location>
        <begin position="17"/>
        <end position="44"/>
    </location>
</feature>
<dbReference type="Proteomes" id="UP001420932">
    <property type="component" value="Unassembled WGS sequence"/>
</dbReference>